<reference evidence="1" key="1">
    <citation type="submission" date="2023-04" db="EMBL/GenBank/DDBJ databases">
        <title>Draft Genome sequencing of Naganishia species isolated from polar environments using Oxford Nanopore Technology.</title>
        <authorList>
            <person name="Leo P."/>
            <person name="Venkateswaran K."/>
        </authorList>
    </citation>
    <scope>NUCLEOTIDE SEQUENCE</scope>
    <source>
        <strain evidence="1">MNA-CCFEE 5261</strain>
    </source>
</reference>
<comment type="caution">
    <text evidence="1">The sequence shown here is derived from an EMBL/GenBank/DDBJ whole genome shotgun (WGS) entry which is preliminary data.</text>
</comment>
<protein>
    <submittedName>
        <fullName evidence="1">Uncharacterized protein</fullName>
    </submittedName>
</protein>
<accession>A0ACC2WK53</accession>
<dbReference type="Proteomes" id="UP001241377">
    <property type="component" value="Unassembled WGS sequence"/>
</dbReference>
<evidence type="ECO:0000313" key="1">
    <source>
        <dbReference type="EMBL" id="KAJ9110927.1"/>
    </source>
</evidence>
<proteinExistence type="predicted"/>
<gene>
    <name evidence="1" type="ORF">QFC19_001436</name>
</gene>
<keyword evidence="2" id="KW-1185">Reference proteome</keyword>
<name>A0ACC2WK53_9TREE</name>
<sequence>MSHVSSKSKKSTKAAKSAQPEQVSNHGQLDSAFLHVNTDIRLSIPPVFAGDLRRGAMEMLDSLVMRYTPALQAVLLAYSNIRFADTTANILNDCPFAIADVSFNAVVWSPKIGHRLAGTHSLSSASHISLILYKTFNVAIPIDNIPLDEYEFDEDVSAAEIREIDGDALDSDEEDSSDEEDDDEDSEDVAATKGEIIETGRWRNKRTGKLLGAGGEEIIFTVTGLQVSNQMLSLTGSLKQNAEPTSHTFGSATRPVPIAPGSQIAREQATGTFSHTTSKEKRLAAPNAITNPPSNPNKSSIVQASTSNIATSASATNSKRRSKHKSSIGVDAASQVQVDQAENEAVTNQRPPQPDVYAKEEPSRSEDAEADAKRRKQEKKARKSAVGATDAKSLEEGESKRSKKDKKRTAADADHAEDGSSKKKRKKD</sequence>
<evidence type="ECO:0000313" key="2">
    <source>
        <dbReference type="Proteomes" id="UP001241377"/>
    </source>
</evidence>
<organism evidence="1 2">
    <name type="scientific">Naganishia cerealis</name>
    <dbReference type="NCBI Taxonomy" id="610337"/>
    <lineage>
        <taxon>Eukaryota</taxon>
        <taxon>Fungi</taxon>
        <taxon>Dikarya</taxon>
        <taxon>Basidiomycota</taxon>
        <taxon>Agaricomycotina</taxon>
        <taxon>Tremellomycetes</taxon>
        <taxon>Filobasidiales</taxon>
        <taxon>Filobasidiaceae</taxon>
        <taxon>Naganishia</taxon>
    </lineage>
</organism>
<dbReference type="EMBL" id="JASBWR010000010">
    <property type="protein sequence ID" value="KAJ9110927.1"/>
    <property type="molecule type" value="Genomic_DNA"/>
</dbReference>